<evidence type="ECO:0008006" key="4">
    <source>
        <dbReference type="Google" id="ProtNLM"/>
    </source>
</evidence>
<name>A0AAE0UDW5_SORBR</name>
<protein>
    <recommendedName>
        <fullName evidence="4">Secreted protein</fullName>
    </recommendedName>
</protein>
<reference evidence="2" key="1">
    <citation type="journal article" date="2023" name="Mol. Phylogenet. Evol.">
        <title>Genome-scale phylogeny and comparative genomics of the fungal order Sordariales.</title>
        <authorList>
            <person name="Hensen N."/>
            <person name="Bonometti L."/>
            <person name="Westerberg I."/>
            <person name="Brannstrom I.O."/>
            <person name="Guillou S."/>
            <person name="Cros-Aarteil S."/>
            <person name="Calhoun S."/>
            <person name="Haridas S."/>
            <person name="Kuo A."/>
            <person name="Mondo S."/>
            <person name="Pangilinan J."/>
            <person name="Riley R."/>
            <person name="LaButti K."/>
            <person name="Andreopoulos B."/>
            <person name="Lipzen A."/>
            <person name="Chen C."/>
            <person name="Yan M."/>
            <person name="Daum C."/>
            <person name="Ng V."/>
            <person name="Clum A."/>
            <person name="Steindorff A."/>
            <person name="Ohm R.A."/>
            <person name="Martin F."/>
            <person name="Silar P."/>
            <person name="Natvig D.O."/>
            <person name="Lalanne C."/>
            <person name="Gautier V."/>
            <person name="Ament-Velasquez S.L."/>
            <person name="Kruys A."/>
            <person name="Hutchinson M.I."/>
            <person name="Powell A.J."/>
            <person name="Barry K."/>
            <person name="Miller A.N."/>
            <person name="Grigoriev I.V."/>
            <person name="Debuchy R."/>
            <person name="Gladieux P."/>
            <person name="Hiltunen Thoren M."/>
            <person name="Johannesson H."/>
        </authorList>
    </citation>
    <scope>NUCLEOTIDE SEQUENCE</scope>
    <source>
        <strain evidence="2">FGSC 1904</strain>
    </source>
</reference>
<keyword evidence="1" id="KW-0732">Signal</keyword>
<gene>
    <name evidence="2" type="ORF">B0T20DRAFT_149224</name>
</gene>
<reference evidence="2" key="2">
    <citation type="submission" date="2023-07" db="EMBL/GenBank/DDBJ databases">
        <authorList>
            <consortium name="Lawrence Berkeley National Laboratory"/>
            <person name="Haridas S."/>
            <person name="Hensen N."/>
            <person name="Bonometti L."/>
            <person name="Westerberg I."/>
            <person name="Brannstrom I.O."/>
            <person name="Guillou S."/>
            <person name="Cros-Aarteil S."/>
            <person name="Calhoun S."/>
            <person name="Kuo A."/>
            <person name="Mondo S."/>
            <person name="Pangilinan J."/>
            <person name="Riley R."/>
            <person name="LaButti K."/>
            <person name="Andreopoulos B."/>
            <person name="Lipzen A."/>
            <person name="Chen C."/>
            <person name="Yanf M."/>
            <person name="Daum C."/>
            <person name="Ng V."/>
            <person name="Clum A."/>
            <person name="Steindorff A."/>
            <person name="Ohm R."/>
            <person name="Martin F."/>
            <person name="Silar P."/>
            <person name="Natvig D."/>
            <person name="Lalanne C."/>
            <person name="Gautier V."/>
            <person name="Ament-velasquez S.L."/>
            <person name="Kruys A."/>
            <person name="Hutchinson M.I."/>
            <person name="Powell A.J."/>
            <person name="Barry K."/>
            <person name="Miller A.N."/>
            <person name="Grigoriev I.V."/>
            <person name="Debuchy R."/>
            <person name="Gladieux P."/>
            <person name="Thoren M.H."/>
            <person name="Johannesson H."/>
        </authorList>
    </citation>
    <scope>NUCLEOTIDE SEQUENCE</scope>
    <source>
        <strain evidence="2">FGSC 1904</strain>
    </source>
</reference>
<keyword evidence="3" id="KW-1185">Reference proteome</keyword>
<proteinExistence type="predicted"/>
<sequence length="102" mass="11657">MSLGFFFFLSLPLGFTAPNHQISSKIMTELNCPLHTNHQNEKQARIFAVLHCLTFQATFYHMLSFFPFPRACWLRGGLSGARNRDFDDSGTRLDLKLTLCSL</sequence>
<organism evidence="2 3">
    <name type="scientific">Sordaria brevicollis</name>
    <dbReference type="NCBI Taxonomy" id="83679"/>
    <lineage>
        <taxon>Eukaryota</taxon>
        <taxon>Fungi</taxon>
        <taxon>Dikarya</taxon>
        <taxon>Ascomycota</taxon>
        <taxon>Pezizomycotina</taxon>
        <taxon>Sordariomycetes</taxon>
        <taxon>Sordariomycetidae</taxon>
        <taxon>Sordariales</taxon>
        <taxon>Sordariaceae</taxon>
        <taxon>Sordaria</taxon>
    </lineage>
</organism>
<dbReference type="EMBL" id="JAUTDP010000003">
    <property type="protein sequence ID" value="KAK3400596.1"/>
    <property type="molecule type" value="Genomic_DNA"/>
</dbReference>
<accession>A0AAE0UDW5</accession>
<feature type="chain" id="PRO_5042202971" description="Secreted protein" evidence="1">
    <location>
        <begin position="17"/>
        <end position="102"/>
    </location>
</feature>
<comment type="caution">
    <text evidence="2">The sequence shown here is derived from an EMBL/GenBank/DDBJ whole genome shotgun (WGS) entry which is preliminary data.</text>
</comment>
<evidence type="ECO:0000256" key="1">
    <source>
        <dbReference type="SAM" id="SignalP"/>
    </source>
</evidence>
<evidence type="ECO:0000313" key="2">
    <source>
        <dbReference type="EMBL" id="KAK3400596.1"/>
    </source>
</evidence>
<dbReference type="Proteomes" id="UP001281003">
    <property type="component" value="Unassembled WGS sequence"/>
</dbReference>
<evidence type="ECO:0000313" key="3">
    <source>
        <dbReference type="Proteomes" id="UP001281003"/>
    </source>
</evidence>
<dbReference type="AlphaFoldDB" id="A0AAE0UDW5"/>
<feature type="signal peptide" evidence="1">
    <location>
        <begin position="1"/>
        <end position="16"/>
    </location>
</feature>